<accession>A0ACB0LQ54</accession>
<sequence length="732" mass="83288">MPLDEQFQIVVIIDKLPPGWKDFKNQLRHKTKEFSIESLITRLRIEEEARKQDQKEEEKILVVSNNKKKFGAALKPTGKPLKNQNRNQNRIKNGNPSRAPSVRQQQPPPPPVNESGEFLCFNCWKPGHVARKCRGKKRPRPAALNAQVNATDEAYTAMITEINMVGVTDGWWIDTGATRHVCYERAMFKTYTNAENKKVQMGNAHTSDVAAPYSPEMNGKAERKNRTLTELVVAIMLNSGAAAHWWGEIILTVCFVLNRVPKSKEMISPYETLKKRQPNLSYLRTWGCLAYVRIPDLKRVKLASRAYECVFIGYAANSKAYRFYDLNAKVVIESVDADFYENKFPFKSRNSGGTEQSNIPKQNHIPVILNMDSNDEVETELRRSKRVRVAKDYGPDYAAYTLDEDPTNLQEALSSMDADLWQEAINDEMDSLESNKTWHLVDLPPGCKPIGCKWILKKKLKPDGTVDKYKARLVAKGFRQRENIDFFDTFSPVTRITSIRVLISIAAIYNLEVHQMDVKTAFLNGDLEEEIYMEQPEGFVVHGQETKVCKLEKSLYGLKQAPKQWHEKFDNLMVSNGFKLNESDKCIYYKSDNNICTMICLYVDDMLIFGSNLSAVNAVKSLLCNNFDMKDLGEASVILGIKITRSEKGISLDQSHYVENVLKKYGYFDCKTANTPCDASVKLFKNTGDSIRQSEYASVIGSLRYVTDCTRPDIAYVVGQLCRLTSRPGNEH</sequence>
<gene>
    <name evidence="1" type="ORF">MILVUS5_LOCUS35470</name>
</gene>
<proteinExistence type="predicted"/>
<name>A0ACB0LQ54_TRIPR</name>
<reference evidence="1" key="1">
    <citation type="submission" date="2023-10" db="EMBL/GenBank/DDBJ databases">
        <authorList>
            <person name="Rodriguez Cubillos JULIANA M."/>
            <person name="De Vega J."/>
        </authorList>
    </citation>
    <scope>NUCLEOTIDE SEQUENCE</scope>
</reference>
<dbReference type="EMBL" id="CASHSV030000615">
    <property type="protein sequence ID" value="CAJ2671692.1"/>
    <property type="molecule type" value="Genomic_DNA"/>
</dbReference>
<organism evidence="1 2">
    <name type="scientific">Trifolium pratense</name>
    <name type="common">Red clover</name>
    <dbReference type="NCBI Taxonomy" id="57577"/>
    <lineage>
        <taxon>Eukaryota</taxon>
        <taxon>Viridiplantae</taxon>
        <taxon>Streptophyta</taxon>
        <taxon>Embryophyta</taxon>
        <taxon>Tracheophyta</taxon>
        <taxon>Spermatophyta</taxon>
        <taxon>Magnoliopsida</taxon>
        <taxon>eudicotyledons</taxon>
        <taxon>Gunneridae</taxon>
        <taxon>Pentapetalae</taxon>
        <taxon>rosids</taxon>
        <taxon>fabids</taxon>
        <taxon>Fabales</taxon>
        <taxon>Fabaceae</taxon>
        <taxon>Papilionoideae</taxon>
        <taxon>50 kb inversion clade</taxon>
        <taxon>NPAAA clade</taxon>
        <taxon>Hologalegina</taxon>
        <taxon>IRL clade</taxon>
        <taxon>Trifolieae</taxon>
        <taxon>Trifolium</taxon>
    </lineage>
</organism>
<comment type="caution">
    <text evidence="1">The sequence shown here is derived from an EMBL/GenBank/DDBJ whole genome shotgun (WGS) entry which is preliminary data.</text>
</comment>
<evidence type="ECO:0000313" key="1">
    <source>
        <dbReference type="EMBL" id="CAJ2671692.1"/>
    </source>
</evidence>
<protein>
    <submittedName>
        <fullName evidence="1">Uncharacterized protein</fullName>
    </submittedName>
</protein>
<evidence type="ECO:0000313" key="2">
    <source>
        <dbReference type="Proteomes" id="UP001177021"/>
    </source>
</evidence>
<dbReference type="Proteomes" id="UP001177021">
    <property type="component" value="Unassembled WGS sequence"/>
</dbReference>
<keyword evidence="2" id="KW-1185">Reference proteome</keyword>